<dbReference type="GO" id="GO:0004674">
    <property type="term" value="F:protein serine/threonine kinase activity"/>
    <property type="evidence" value="ECO:0007669"/>
    <property type="project" value="InterPro"/>
</dbReference>
<dbReference type="Proteomes" id="UP001212841">
    <property type="component" value="Unassembled WGS sequence"/>
</dbReference>
<name>A0AAD5S9E7_9FUNG</name>
<dbReference type="GO" id="GO:0005737">
    <property type="term" value="C:cytoplasm"/>
    <property type="evidence" value="ECO:0007669"/>
    <property type="project" value="TreeGrafter"/>
</dbReference>
<feature type="region of interest" description="Disordered" evidence="4">
    <location>
        <begin position="1327"/>
        <end position="1381"/>
    </location>
</feature>
<dbReference type="InterPro" id="IPR000719">
    <property type="entry name" value="Prot_kinase_dom"/>
</dbReference>
<feature type="compositionally biased region" description="Polar residues" evidence="4">
    <location>
        <begin position="540"/>
        <end position="553"/>
    </location>
</feature>
<feature type="compositionally biased region" description="Gly residues" evidence="4">
    <location>
        <begin position="1348"/>
        <end position="1357"/>
    </location>
</feature>
<dbReference type="PROSITE" id="PS00107">
    <property type="entry name" value="PROTEIN_KINASE_ATP"/>
    <property type="match status" value="1"/>
</dbReference>
<evidence type="ECO:0000259" key="5">
    <source>
        <dbReference type="PROSITE" id="PS50011"/>
    </source>
</evidence>
<dbReference type="PROSITE" id="PS00108">
    <property type="entry name" value="PROTEIN_KINASE_ST"/>
    <property type="match status" value="1"/>
</dbReference>
<keyword evidence="7" id="KW-0808">Transferase</keyword>
<dbReference type="InterPro" id="IPR000595">
    <property type="entry name" value="cNMP-bd_dom"/>
</dbReference>
<feature type="compositionally biased region" description="Polar residues" evidence="4">
    <location>
        <begin position="93"/>
        <end position="105"/>
    </location>
</feature>
<feature type="compositionally biased region" description="Polar residues" evidence="4">
    <location>
        <begin position="113"/>
        <end position="127"/>
    </location>
</feature>
<dbReference type="InterPro" id="IPR011009">
    <property type="entry name" value="Kinase-like_dom_sf"/>
</dbReference>
<feature type="compositionally biased region" description="Polar residues" evidence="4">
    <location>
        <begin position="308"/>
        <end position="319"/>
    </location>
</feature>
<dbReference type="GO" id="GO:0005524">
    <property type="term" value="F:ATP binding"/>
    <property type="evidence" value="ECO:0007669"/>
    <property type="project" value="UniProtKB-UniRule"/>
</dbReference>
<dbReference type="InterPro" id="IPR008271">
    <property type="entry name" value="Ser/Thr_kinase_AS"/>
</dbReference>
<feature type="domain" description="Cyclic nucleotide-binding" evidence="6">
    <location>
        <begin position="822"/>
        <end position="868"/>
    </location>
</feature>
<dbReference type="SMART" id="SM00220">
    <property type="entry name" value="S_TKc"/>
    <property type="match status" value="1"/>
</dbReference>
<evidence type="ECO:0000313" key="7">
    <source>
        <dbReference type="EMBL" id="KAJ3049927.1"/>
    </source>
</evidence>
<dbReference type="PROSITE" id="PS50011">
    <property type="entry name" value="PROTEIN_KINASE_DOM"/>
    <property type="match status" value="1"/>
</dbReference>
<dbReference type="PANTHER" id="PTHR24348">
    <property type="entry name" value="SERINE/THREONINE-PROTEIN KINASE UNC-51-RELATED"/>
    <property type="match status" value="1"/>
</dbReference>
<feature type="compositionally biased region" description="Basic and acidic residues" evidence="4">
    <location>
        <begin position="452"/>
        <end position="461"/>
    </location>
</feature>
<feature type="compositionally biased region" description="Basic and acidic residues" evidence="4">
    <location>
        <begin position="207"/>
        <end position="222"/>
    </location>
</feature>
<keyword evidence="1 3" id="KW-0547">Nucleotide-binding</keyword>
<feature type="region of interest" description="Disordered" evidence="4">
    <location>
        <begin position="273"/>
        <end position="326"/>
    </location>
</feature>
<evidence type="ECO:0000256" key="1">
    <source>
        <dbReference type="ARBA" id="ARBA00022741"/>
    </source>
</evidence>
<proteinExistence type="predicted"/>
<comment type="caution">
    <text evidence="7">The sequence shown here is derived from an EMBL/GenBank/DDBJ whole genome shotgun (WGS) entry which is preliminary data.</text>
</comment>
<evidence type="ECO:0000259" key="6">
    <source>
        <dbReference type="PROSITE" id="PS50042"/>
    </source>
</evidence>
<dbReference type="CDD" id="cd00180">
    <property type="entry name" value="PKc"/>
    <property type="match status" value="1"/>
</dbReference>
<feature type="compositionally biased region" description="Polar residues" evidence="4">
    <location>
        <begin position="679"/>
        <end position="691"/>
    </location>
</feature>
<accession>A0AAD5S9E7</accession>
<keyword evidence="2 3" id="KW-0067">ATP-binding</keyword>
<evidence type="ECO:0000256" key="2">
    <source>
        <dbReference type="ARBA" id="ARBA00022840"/>
    </source>
</evidence>
<dbReference type="InterPro" id="IPR017441">
    <property type="entry name" value="Protein_kinase_ATP_BS"/>
</dbReference>
<keyword evidence="7" id="KW-0418">Kinase</keyword>
<sequence length="1381" mass="149634">MSSSRYEPNANSTLLGTLLDDAVPLTVKDIRSHFIQQAFKRPHIVKLTPETFLVCFRSREDATKALSLDIQISGRRVALRWSTNAERRRAQRIKQSYQYSPTAPSKKTPYKKIQSNETQTPPTTPLSQKPLLHSTPSTFPQRRPHHPIISEPISAKRKHAHSPPTSPPSATSTTQQKSKRKRNNKVLYLSRTSPTHPQIITIFKKMGSPDKNDDERKPEWARNRRAHGVGGGTGAEGGGRGNGTGLDKDPSDLAVGDWSNEDHALHQASADFLTKAPIHTTPTKPRHTTKHTSSRSPSKPSDPHSLIFPQTPSNTSPARSPSDLPDLVPMAQQLKGKVHRQDETGNTLNGKSFKSSKAVAEQVEYHALLASRLQAETNEDVNIPEPRGSKALGLGSVSGRSLNGREGILGAVEGRGMSYSLDVNDLGPDGGRSKRESGGEFLKRGEVDLEFEDGRSKERSTHNVVPGKKLTTPNAVTASETGSGENGSVDPLRSPGNTANQPRLKSPLSFLLCQPPIPPIPPDTSPKPTPKPDASHPQEPATTSKPTLPTADNTYLVPLTPRSASYERSAMGQGMVPEDESAVGGGSRKVVRFGSVRGGLPDIGSRVAQNASEAEEVGWENVDKNVVLPSVVGSLAGNTVEGLQLGVGNQSHGYYFDAPLVEKKEVEKESAKKFGVMSCDSTPATPLQVSPETRKEETSELAEGPIIRVEVSKGGKEVGKEADAVTLDRDTEGLGLGGKKESKGKAPIRATNFLLAEPAKAADVGFGGLVTPFKAADVGLAGLGVGRDRSSDVAADVSDIQEKSVCAMDWEWDVDLRNPTAVVRGSVDVSMRKFTNSYHMGRKLGGGTFGEVFLALEVGTGRSVAVKAIRKKNKSLTVIKAMQREIQSMQKVRHERVVNLHDAFIFEPVVYLVMEFCEEGDLRGFLRRQQAYEVDPVWGDLRNGLQGLTDDVIWHFAKQMGEGLTVLKSHRIIHRDLKPENLLLRKPPPGASPATIADPRNPGMSIQIGPLPLLKIGDFGLSRPLGAIPPPGQSAVRIQWGGVIQFPDGYGAEGLKELVRGLLKREPKERMSLERYMNHFGNFVVVEGSVGTESKSCRTCCAMVMAVLLDEHLEICSDLAEIETELAVLDEEMRSVRIRCWDKGNILEHEMEVRRTGCGKMDGVCAEYLDKLRGVLGSVLGILDEALDIPLPELREDAAVDGGLPVPVSERPVALHSWGPSVGELPPTSGSPLLLGNKVTETRAKIARCWSWSLPGQEEFYPPVQIADEFLEDLGMALWHLGMEVKAIVRNKCNGVERMSGAVGLYQELVEREEALKKEIMVKSGGMLDEEVAGSESESEGKGRVGEPSGGDEGVNGLGTDMPPREEDGAGSFGFGRLRLG</sequence>
<feature type="compositionally biased region" description="Basic residues" evidence="4">
    <location>
        <begin position="284"/>
        <end position="293"/>
    </location>
</feature>
<dbReference type="EMBL" id="JADGJD010000576">
    <property type="protein sequence ID" value="KAJ3049927.1"/>
    <property type="molecule type" value="Genomic_DNA"/>
</dbReference>
<dbReference type="PROSITE" id="PS50042">
    <property type="entry name" value="CNMP_BINDING_3"/>
    <property type="match status" value="1"/>
</dbReference>
<feature type="binding site" evidence="3">
    <location>
        <position position="871"/>
    </location>
    <ligand>
        <name>ATP</name>
        <dbReference type="ChEBI" id="CHEBI:30616"/>
    </ligand>
</feature>
<dbReference type="GO" id="GO:0010506">
    <property type="term" value="P:regulation of autophagy"/>
    <property type="evidence" value="ECO:0007669"/>
    <property type="project" value="InterPro"/>
</dbReference>
<feature type="region of interest" description="Disordered" evidence="4">
    <location>
        <begin position="452"/>
        <end position="555"/>
    </location>
</feature>
<feature type="domain" description="Protein kinase" evidence="5">
    <location>
        <begin position="838"/>
        <end position="1219"/>
    </location>
</feature>
<protein>
    <submittedName>
        <fullName evidence="7">Serine/threonine-protein kinase</fullName>
    </submittedName>
</protein>
<evidence type="ECO:0000313" key="8">
    <source>
        <dbReference type="Proteomes" id="UP001212841"/>
    </source>
</evidence>
<evidence type="ECO:0000256" key="4">
    <source>
        <dbReference type="SAM" id="MobiDB-lite"/>
    </source>
</evidence>
<dbReference type="Gene3D" id="1.10.510.10">
    <property type="entry name" value="Transferase(Phosphotransferase) domain 1"/>
    <property type="match status" value="1"/>
</dbReference>
<gene>
    <name evidence="7" type="primary">ATG1_2</name>
    <name evidence="7" type="ORF">HK097_009088</name>
</gene>
<keyword evidence="8" id="KW-1185">Reference proteome</keyword>
<feature type="compositionally biased region" description="Gly residues" evidence="4">
    <location>
        <begin position="228"/>
        <end position="244"/>
    </location>
</feature>
<dbReference type="SUPFAM" id="SSF56112">
    <property type="entry name" value="Protein kinase-like (PK-like)"/>
    <property type="match status" value="1"/>
</dbReference>
<feature type="compositionally biased region" description="Pro residues" evidence="4">
    <location>
        <begin position="515"/>
        <end position="531"/>
    </location>
</feature>
<reference evidence="7" key="1">
    <citation type="submission" date="2020-05" db="EMBL/GenBank/DDBJ databases">
        <title>Phylogenomic resolution of chytrid fungi.</title>
        <authorList>
            <person name="Stajich J.E."/>
            <person name="Amses K."/>
            <person name="Simmons R."/>
            <person name="Seto K."/>
            <person name="Myers J."/>
            <person name="Bonds A."/>
            <person name="Quandt C.A."/>
            <person name="Barry K."/>
            <person name="Liu P."/>
            <person name="Grigoriev I."/>
            <person name="Longcore J.E."/>
            <person name="James T.Y."/>
        </authorList>
    </citation>
    <scope>NUCLEOTIDE SEQUENCE</scope>
    <source>
        <strain evidence="7">JEL0318</strain>
    </source>
</reference>
<dbReference type="InterPro" id="IPR045269">
    <property type="entry name" value="Atg1-like"/>
</dbReference>
<feature type="region of interest" description="Disordered" evidence="4">
    <location>
        <begin position="677"/>
        <end position="701"/>
    </location>
</feature>
<feature type="region of interest" description="Disordered" evidence="4">
    <location>
        <begin position="86"/>
        <end position="257"/>
    </location>
</feature>
<evidence type="ECO:0000256" key="3">
    <source>
        <dbReference type="PROSITE-ProRule" id="PRU10141"/>
    </source>
</evidence>
<dbReference type="Pfam" id="PF00069">
    <property type="entry name" value="Pkinase"/>
    <property type="match status" value="1"/>
</dbReference>
<organism evidence="7 8">
    <name type="scientific">Rhizophlyctis rosea</name>
    <dbReference type="NCBI Taxonomy" id="64517"/>
    <lineage>
        <taxon>Eukaryota</taxon>
        <taxon>Fungi</taxon>
        <taxon>Fungi incertae sedis</taxon>
        <taxon>Chytridiomycota</taxon>
        <taxon>Chytridiomycota incertae sedis</taxon>
        <taxon>Chytridiomycetes</taxon>
        <taxon>Rhizophlyctidales</taxon>
        <taxon>Rhizophlyctidaceae</taxon>
        <taxon>Rhizophlyctis</taxon>
    </lineage>
</organism>
<feature type="compositionally biased region" description="Polar residues" evidence="4">
    <location>
        <begin position="471"/>
        <end position="483"/>
    </location>
</feature>